<protein>
    <submittedName>
        <fullName evidence="1">Uncharacterized protein</fullName>
    </submittedName>
</protein>
<dbReference type="AlphaFoldDB" id="B6SLT7"/>
<sequence length="73" mass="8378">MFFPISSCRISWGNPRWLHSRSCLVHFFFFDEGACCSSRGVGSSSTSTFTLIIMLPRHSHDLIRNFLSKDVCF</sequence>
<dbReference type="EMBL" id="EU953702">
    <property type="protein sequence ID" value="ACG25820.1"/>
    <property type="molecule type" value="mRNA"/>
</dbReference>
<reference evidence="1" key="1">
    <citation type="journal article" date="2009" name="Plant Mol. Biol.">
        <title>Insights into corn genes derived from large-scale cDNA sequencing.</title>
        <authorList>
            <person name="Alexandrov N.N."/>
            <person name="Brover V.V."/>
            <person name="Freidin S."/>
            <person name="Troukhan M.E."/>
            <person name="Tatarinova T.V."/>
            <person name="Zhang H."/>
            <person name="Swaller T.J."/>
            <person name="Lu Y.P."/>
            <person name="Bouck J."/>
            <person name="Flavell R.B."/>
            <person name="Feldmann K.A."/>
        </authorList>
    </citation>
    <scope>NUCLEOTIDE SEQUENCE</scope>
</reference>
<name>B6SLT7_MAIZE</name>
<evidence type="ECO:0000313" key="1">
    <source>
        <dbReference type="EMBL" id="ACG25820.1"/>
    </source>
</evidence>
<accession>B6SLT7</accession>
<proteinExistence type="evidence at transcript level"/>
<organism evidence="1">
    <name type="scientific">Zea mays</name>
    <name type="common">Maize</name>
    <dbReference type="NCBI Taxonomy" id="4577"/>
    <lineage>
        <taxon>Eukaryota</taxon>
        <taxon>Viridiplantae</taxon>
        <taxon>Streptophyta</taxon>
        <taxon>Embryophyta</taxon>
        <taxon>Tracheophyta</taxon>
        <taxon>Spermatophyta</taxon>
        <taxon>Magnoliopsida</taxon>
        <taxon>Liliopsida</taxon>
        <taxon>Poales</taxon>
        <taxon>Poaceae</taxon>
        <taxon>PACMAD clade</taxon>
        <taxon>Panicoideae</taxon>
        <taxon>Andropogonodae</taxon>
        <taxon>Andropogoneae</taxon>
        <taxon>Tripsacinae</taxon>
        <taxon>Zea</taxon>
    </lineage>
</organism>